<proteinExistence type="predicted"/>
<evidence type="ECO:0008006" key="2">
    <source>
        <dbReference type="Google" id="ProtNLM"/>
    </source>
</evidence>
<reference evidence="1" key="1">
    <citation type="journal article" date="2015" name="Nature">
        <title>Complex archaea that bridge the gap between prokaryotes and eukaryotes.</title>
        <authorList>
            <person name="Spang A."/>
            <person name="Saw J.H."/>
            <person name="Jorgensen S.L."/>
            <person name="Zaremba-Niedzwiedzka K."/>
            <person name="Martijn J."/>
            <person name="Lind A.E."/>
            <person name="van Eijk R."/>
            <person name="Schleper C."/>
            <person name="Guy L."/>
            <person name="Ettema T.J."/>
        </authorList>
    </citation>
    <scope>NUCLEOTIDE SEQUENCE</scope>
</reference>
<sequence length="69" mass="7600">IVTPLTGKGEALGWFRDMETLGLVEGFDQFAGDLVVARNDADVNRLDFLLPPDLINQLIVTAARIAFRL</sequence>
<name>A0A0F8WFJ8_9ZZZZ</name>
<accession>A0A0F8WFJ8</accession>
<feature type="non-terminal residue" evidence="1">
    <location>
        <position position="1"/>
    </location>
</feature>
<gene>
    <name evidence="1" type="ORF">LCGC14_3160300</name>
</gene>
<dbReference type="EMBL" id="LAZR01069834">
    <property type="protein sequence ID" value="KKK46930.1"/>
    <property type="molecule type" value="Genomic_DNA"/>
</dbReference>
<protein>
    <recommendedName>
        <fullName evidence="2">Tail sheath protein C-terminal domain-containing protein</fullName>
    </recommendedName>
</protein>
<dbReference type="AlphaFoldDB" id="A0A0F8WFJ8"/>
<organism evidence="1">
    <name type="scientific">marine sediment metagenome</name>
    <dbReference type="NCBI Taxonomy" id="412755"/>
    <lineage>
        <taxon>unclassified sequences</taxon>
        <taxon>metagenomes</taxon>
        <taxon>ecological metagenomes</taxon>
    </lineage>
</organism>
<comment type="caution">
    <text evidence="1">The sequence shown here is derived from an EMBL/GenBank/DDBJ whole genome shotgun (WGS) entry which is preliminary data.</text>
</comment>
<evidence type="ECO:0000313" key="1">
    <source>
        <dbReference type="EMBL" id="KKK46930.1"/>
    </source>
</evidence>